<dbReference type="PRINTS" id="PR00173">
    <property type="entry name" value="EDTRNSPORT"/>
</dbReference>
<dbReference type="Proteomes" id="UP000318242">
    <property type="component" value="Unassembled WGS sequence"/>
</dbReference>
<dbReference type="SUPFAM" id="SSF118215">
    <property type="entry name" value="Proton glutamate symport protein"/>
    <property type="match status" value="1"/>
</dbReference>
<keyword evidence="7 8" id="KW-0472">Membrane</keyword>
<keyword evidence="4 8" id="KW-0812">Transmembrane</keyword>
<evidence type="ECO:0000256" key="8">
    <source>
        <dbReference type="SAM" id="Phobius"/>
    </source>
</evidence>
<accession>A0A4Y3IND3</accession>
<dbReference type="FunFam" id="1.10.3860.10:FF:000004">
    <property type="entry name" value="L-cystine transporter tcyP"/>
    <property type="match status" value="1"/>
</dbReference>
<feature type="transmembrane region" description="Helical" evidence="8">
    <location>
        <begin position="32"/>
        <end position="51"/>
    </location>
</feature>
<dbReference type="InterPro" id="IPR036458">
    <property type="entry name" value="Na:dicarbo_symporter_sf"/>
</dbReference>
<evidence type="ECO:0000256" key="3">
    <source>
        <dbReference type="ARBA" id="ARBA00022448"/>
    </source>
</evidence>
<sequence>MSVAVIANLALFVGIIYFLFSKQKQQNTLSRLVLLGLVTGSGFGLALQLIYGEGNPAIAQTLDWVQIVGSGYVGLLKMIIMPLVMVSMVSAVVKLDNSGSLGKISGLTIGVLLFTTAISALIGIAVTQVFGLTAEGLAEGARETARIAVLESRIDRVADLSIPQMLVSFIPTNPFSDMTGARSTSIIAVVIFSVLMGIAARKVMIEKEELEQPIRTFVEVAQSVVMRLVKMIMALTPYGIAALMAKVVATSSASDILNLLGFIVASYVAIALMFVVHGLLVSLVGVSPKEYFKKIWPVLTFAFTSRSSAATIPLNVEAQITKLNVPPAIANLSASFGATIGQNGCAGIYPAMLAIMVAPAVGIDPMNFSFILSLVAIITVSSFGIAGVGGGATFAALIVLPAMGLPVWIAALLISIEPLIDMARTALNVSGAMTAGTITSRILGKEKKEQLEEANA</sequence>
<dbReference type="EMBL" id="BJLH01000009">
    <property type="protein sequence ID" value="GEA61013.1"/>
    <property type="molecule type" value="Genomic_DNA"/>
</dbReference>
<feature type="transmembrane region" description="Helical" evidence="8">
    <location>
        <begin position="394"/>
        <end position="414"/>
    </location>
</feature>
<organism evidence="9 10">
    <name type="scientific">Vibrio comitans NBRC 102076</name>
    <dbReference type="NCBI Taxonomy" id="1219078"/>
    <lineage>
        <taxon>Bacteria</taxon>
        <taxon>Pseudomonadati</taxon>
        <taxon>Pseudomonadota</taxon>
        <taxon>Gammaproteobacteria</taxon>
        <taxon>Vibrionales</taxon>
        <taxon>Vibrionaceae</taxon>
        <taxon>Vibrio</taxon>
    </lineage>
</organism>
<keyword evidence="10" id="KW-1185">Reference proteome</keyword>
<name>A0A4Y3IND3_9VIBR</name>
<dbReference type="GO" id="GO:0005886">
    <property type="term" value="C:plasma membrane"/>
    <property type="evidence" value="ECO:0007669"/>
    <property type="project" value="TreeGrafter"/>
</dbReference>
<evidence type="ECO:0000313" key="9">
    <source>
        <dbReference type="EMBL" id="GEA61013.1"/>
    </source>
</evidence>
<feature type="transmembrane region" description="Helical" evidence="8">
    <location>
        <begin position="256"/>
        <end position="286"/>
    </location>
</feature>
<dbReference type="Gene3D" id="1.10.3860.10">
    <property type="entry name" value="Sodium:dicarboxylate symporter"/>
    <property type="match status" value="1"/>
</dbReference>
<dbReference type="AlphaFoldDB" id="A0A4Y3IND3"/>
<dbReference type="RefSeq" id="WP_141271407.1">
    <property type="nucleotide sequence ID" value="NZ_BJLH01000009.1"/>
</dbReference>
<evidence type="ECO:0000256" key="6">
    <source>
        <dbReference type="ARBA" id="ARBA00022989"/>
    </source>
</evidence>
<evidence type="ECO:0000256" key="2">
    <source>
        <dbReference type="ARBA" id="ARBA00006148"/>
    </source>
</evidence>
<protein>
    <submittedName>
        <fullName evidence="9">L-cystine transporter tcyP</fullName>
    </submittedName>
</protein>
<feature type="transmembrane region" description="Helical" evidence="8">
    <location>
        <begin position="104"/>
        <end position="126"/>
    </location>
</feature>
<evidence type="ECO:0000256" key="1">
    <source>
        <dbReference type="ARBA" id="ARBA00004141"/>
    </source>
</evidence>
<dbReference type="PANTHER" id="PTHR42865:SF5">
    <property type="entry name" value="L-CYSTINE TRANSPORTER TCYP"/>
    <property type="match status" value="1"/>
</dbReference>
<dbReference type="PANTHER" id="PTHR42865">
    <property type="entry name" value="PROTON/GLUTAMATE-ASPARTATE SYMPORTER"/>
    <property type="match status" value="1"/>
</dbReference>
<keyword evidence="3" id="KW-0813">Transport</keyword>
<keyword evidence="5" id="KW-0029">Amino-acid transport</keyword>
<evidence type="ECO:0000256" key="7">
    <source>
        <dbReference type="ARBA" id="ARBA00023136"/>
    </source>
</evidence>
<dbReference type="Pfam" id="PF00375">
    <property type="entry name" value="SDF"/>
    <property type="match status" value="1"/>
</dbReference>
<comment type="similarity">
    <text evidence="2">Belongs to the dicarboxylate/amino acid:cation symporter (DAACS) (TC 2.A.23) family.</text>
</comment>
<feature type="transmembrane region" description="Helical" evidence="8">
    <location>
        <begin position="368"/>
        <end position="388"/>
    </location>
</feature>
<comment type="subcellular location">
    <subcellularLocation>
        <location evidence="1">Membrane</location>
        <topology evidence="1">Multi-pass membrane protein</topology>
    </subcellularLocation>
</comment>
<evidence type="ECO:0000256" key="5">
    <source>
        <dbReference type="ARBA" id="ARBA00022970"/>
    </source>
</evidence>
<feature type="transmembrane region" description="Helical" evidence="8">
    <location>
        <begin position="71"/>
        <end position="92"/>
    </location>
</feature>
<evidence type="ECO:0000313" key="10">
    <source>
        <dbReference type="Proteomes" id="UP000318242"/>
    </source>
</evidence>
<gene>
    <name evidence="9" type="ORF">VCO01S_22060</name>
</gene>
<reference evidence="9 10" key="1">
    <citation type="submission" date="2019-06" db="EMBL/GenBank/DDBJ databases">
        <title>Whole genome shotgun sequence of Vibrio comitans NBRC 102076.</title>
        <authorList>
            <person name="Hosoyama A."/>
            <person name="Uohara A."/>
            <person name="Ohji S."/>
            <person name="Ichikawa N."/>
        </authorList>
    </citation>
    <scope>NUCLEOTIDE SEQUENCE [LARGE SCALE GENOMIC DNA]</scope>
    <source>
        <strain evidence="9 10">NBRC 102076</strain>
    </source>
</reference>
<dbReference type="InterPro" id="IPR001991">
    <property type="entry name" value="Na-dicarboxylate_symporter"/>
</dbReference>
<keyword evidence="6 8" id="KW-1133">Transmembrane helix</keyword>
<feature type="transmembrane region" description="Helical" evidence="8">
    <location>
        <begin position="5"/>
        <end position="20"/>
    </location>
</feature>
<dbReference type="OrthoDB" id="7778689at2"/>
<dbReference type="GO" id="GO:0015293">
    <property type="term" value="F:symporter activity"/>
    <property type="evidence" value="ECO:0007669"/>
    <property type="project" value="InterPro"/>
</dbReference>
<comment type="caution">
    <text evidence="9">The sequence shown here is derived from an EMBL/GenBank/DDBJ whole genome shotgun (WGS) entry which is preliminary data.</text>
</comment>
<proteinExistence type="inferred from homology"/>
<dbReference type="GO" id="GO:0015184">
    <property type="term" value="F:L-cystine transmembrane transporter activity"/>
    <property type="evidence" value="ECO:0007669"/>
    <property type="project" value="TreeGrafter"/>
</dbReference>
<evidence type="ECO:0000256" key="4">
    <source>
        <dbReference type="ARBA" id="ARBA00022692"/>
    </source>
</evidence>
<feature type="transmembrane region" description="Helical" evidence="8">
    <location>
        <begin position="184"/>
        <end position="203"/>
    </location>
</feature>
<feature type="transmembrane region" description="Helical" evidence="8">
    <location>
        <begin position="224"/>
        <end position="244"/>
    </location>
</feature>